<protein>
    <submittedName>
        <fullName evidence="13">CDP-diacylglycerol-glycerol-3-phosphate 3-phosphatidyltransferase</fullName>
    </submittedName>
</protein>
<dbReference type="HOGENOM" id="CLU_051314_6_1_11"/>
<keyword evidence="9" id="KW-0594">Phospholipid biosynthesis</keyword>
<dbReference type="InterPro" id="IPR048254">
    <property type="entry name" value="CDP_ALCOHOL_P_TRANSF_CS"/>
</dbReference>
<feature type="transmembrane region" description="Helical" evidence="12">
    <location>
        <begin position="150"/>
        <end position="175"/>
    </location>
</feature>
<dbReference type="EMBL" id="AGZR01000009">
    <property type="protein sequence ID" value="EPD32168.1"/>
    <property type="molecule type" value="Genomic_DNA"/>
</dbReference>
<evidence type="ECO:0000256" key="11">
    <source>
        <dbReference type="RuleBase" id="RU003750"/>
    </source>
</evidence>
<dbReference type="PATRIC" id="fig|883161.3.peg.1720"/>
<keyword evidence="8 12" id="KW-0472">Membrane</keyword>
<evidence type="ECO:0000256" key="1">
    <source>
        <dbReference type="ARBA" id="ARBA00004141"/>
    </source>
</evidence>
<evidence type="ECO:0000256" key="12">
    <source>
        <dbReference type="SAM" id="Phobius"/>
    </source>
</evidence>
<dbReference type="AlphaFoldDB" id="S2VXF5"/>
<accession>S2VXF5</accession>
<keyword evidence="6 12" id="KW-1133">Transmembrane helix</keyword>
<evidence type="ECO:0000256" key="7">
    <source>
        <dbReference type="ARBA" id="ARBA00023098"/>
    </source>
</evidence>
<evidence type="ECO:0000313" key="14">
    <source>
        <dbReference type="Proteomes" id="UP000014417"/>
    </source>
</evidence>
<dbReference type="PANTHER" id="PTHR14269">
    <property type="entry name" value="CDP-DIACYLGLYCEROL--GLYCEROL-3-PHOSPHATE 3-PHOSPHATIDYLTRANSFERASE-RELATED"/>
    <property type="match status" value="1"/>
</dbReference>
<evidence type="ECO:0000256" key="6">
    <source>
        <dbReference type="ARBA" id="ARBA00022989"/>
    </source>
</evidence>
<evidence type="ECO:0000256" key="9">
    <source>
        <dbReference type="ARBA" id="ARBA00023209"/>
    </source>
</evidence>
<keyword evidence="14" id="KW-1185">Reference proteome</keyword>
<feature type="transmembrane region" description="Helical" evidence="12">
    <location>
        <begin position="181"/>
        <end position="202"/>
    </location>
</feature>
<keyword evidence="7" id="KW-0443">Lipid metabolism</keyword>
<reference evidence="13 14" key="1">
    <citation type="submission" date="2013-04" db="EMBL/GenBank/DDBJ databases">
        <title>The Genome Sequence of Propionimicrobium lymphophilum ACS-093-V-SCH5.</title>
        <authorList>
            <consortium name="The Broad Institute Genomics Platform"/>
            <person name="Earl A."/>
            <person name="Ward D."/>
            <person name="Feldgarden M."/>
            <person name="Gevers D."/>
            <person name="Saerens B."/>
            <person name="Vaneechoutte M."/>
            <person name="Walker B."/>
            <person name="Young S."/>
            <person name="Zeng Q."/>
            <person name="Gargeya S."/>
            <person name="Fitzgerald M."/>
            <person name="Haas B."/>
            <person name="Abouelleil A."/>
            <person name="Allen A.W."/>
            <person name="Alvarado L."/>
            <person name="Arachchi H.M."/>
            <person name="Berlin A.M."/>
            <person name="Chapman S.B."/>
            <person name="Gainer-Dewar J."/>
            <person name="Goldberg J."/>
            <person name="Griggs A."/>
            <person name="Gujja S."/>
            <person name="Hansen M."/>
            <person name="Howarth C."/>
            <person name="Imamovic A."/>
            <person name="Ireland A."/>
            <person name="Larimer J."/>
            <person name="McCowan C."/>
            <person name="Murphy C."/>
            <person name="Pearson M."/>
            <person name="Poon T.W."/>
            <person name="Priest M."/>
            <person name="Roberts A."/>
            <person name="Saif S."/>
            <person name="Shea T."/>
            <person name="Sisk P."/>
            <person name="Sykes S."/>
            <person name="Wortman J."/>
            <person name="Nusbaum C."/>
            <person name="Birren B."/>
        </authorList>
    </citation>
    <scope>NUCLEOTIDE SEQUENCE [LARGE SCALE GENOMIC DNA]</scope>
    <source>
        <strain evidence="13 14">ACS-093-V-SCH5</strain>
    </source>
</reference>
<evidence type="ECO:0000256" key="2">
    <source>
        <dbReference type="ARBA" id="ARBA00010441"/>
    </source>
</evidence>
<dbReference type="OrthoDB" id="9796672at2"/>
<dbReference type="STRING" id="883161.HMPREF9306_01732"/>
<dbReference type="PANTHER" id="PTHR14269:SF62">
    <property type="entry name" value="CDP-DIACYLGLYCEROL--GLYCEROL-3-PHOSPHATE 3-PHOSPHATIDYLTRANSFERASE 1, CHLOROPLASTIC"/>
    <property type="match status" value="1"/>
</dbReference>
<dbReference type="GO" id="GO:0046474">
    <property type="term" value="P:glycerophospholipid biosynthetic process"/>
    <property type="evidence" value="ECO:0007669"/>
    <property type="project" value="TreeGrafter"/>
</dbReference>
<dbReference type="Pfam" id="PF01066">
    <property type="entry name" value="CDP-OH_P_transf"/>
    <property type="match status" value="1"/>
</dbReference>
<evidence type="ECO:0000313" key="13">
    <source>
        <dbReference type="EMBL" id="EPD32168.1"/>
    </source>
</evidence>
<evidence type="ECO:0000256" key="10">
    <source>
        <dbReference type="ARBA" id="ARBA00023264"/>
    </source>
</evidence>
<keyword evidence="4 11" id="KW-0808">Transferase</keyword>
<dbReference type="InterPro" id="IPR000462">
    <property type="entry name" value="CDP-OH_P_trans"/>
</dbReference>
<organism evidence="13 14">
    <name type="scientific">Propionimicrobium lymphophilum ACS-093-V-SCH5</name>
    <dbReference type="NCBI Taxonomy" id="883161"/>
    <lineage>
        <taxon>Bacteria</taxon>
        <taxon>Bacillati</taxon>
        <taxon>Actinomycetota</taxon>
        <taxon>Actinomycetes</taxon>
        <taxon>Propionibacteriales</taxon>
        <taxon>Propionibacteriaceae</taxon>
        <taxon>Propionimicrobium</taxon>
    </lineage>
</organism>
<dbReference type="InterPro" id="IPR050324">
    <property type="entry name" value="CDP-alcohol_PTase-I"/>
</dbReference>
<comment type="caution">
    <text evidence="13">The sequence shown here is derived from an EMBL/GenBank/DDBJ whole genome shotgun (WGS) entry which is preliminary data.</text>
</comment>
<comment type="subcellular location">
    <subcellularLocation>
        <location evidence="1">Membrane</location>
        <topology evidence="1">Multi-pass membrane protein</topology>
    </subcellularLocation>
</comment>
<gene>
    <name evidence="13" type="ORF">HMPREF9306_01732</name>
</gene>
<sequence>MSWQKAEENGCIQRSPISGYTLELVISKSSNRIFTIPNVLSFLRLLGVPFFLVLVLIGRDLLAVILLAVSSSTDLLDGQIARRFNQQSKLGEVLDPAADRLYILVIAVALAVRGIVPWSYLIILLGRDLMMLLLVPALRARGAISLPVHFVGKIATFCLLIALPLVLLGAGSWVISPAAKILGWAFAWWGAFMYWWAGLVYVKQTFSFVKETEAS</sequence>
<keyword evidence="10" id="KW-1208">Phospholipid metabolism</keyword>
<keyword evidence="3" id="KW-0444">Lipid biosynthesis</keyword>
<dbReference type="InterPro" id="IPR004570">
    <property type="entry name" value="Phosphatidylglycerol_P_synth"/>
</dbReference>
<proteinExistence type="inferred from homology"/>
<keyword evidence="5 12" id="KW-0812">Transmembrane</keyword>
<dbReference type="Gene3D" id="1.20.120.1760">
    <property type="match status" value="1"/>
</dbReference>
<evidence type="ECO:0000256" key="8">
    <source>
        <dbReference type="ARBA" id="ARBA00023136"/>
    </source>
</evidence>
<comment type="similarity">
    <text evidence="2 11">Belongs to the CDP-alcohol phosphatidyltransferase class-I family.</text>
</comment>
<dbReference type="Proteomes" id="UP000014417">
    <property type="component" value="Unassembled WGS sequence"/>
</dbReference>
<dbReference type="GO" id="GO:0008444">
    <property type="term" value="F:CDP-diacylglycerol-glycerol-3-phosphate 3-phosphatidyltransferase activity"/>
    <property type="evidence" value="ECO:0007669"/>
    <property type="project" value="InterPro"/>
</dbReference>
<dbReference type="GO" id="GO:0016020">
    <property type="term" value="C:membrane"/>
    <property type="evidence" value="ECO:0007669"/>
    <property type="project" value="UniProtKB-SubCell"/>
</dbReference>
<evidence type="ECO:0000256" key="4">
    <source>
        <dbReference type="ARBA" id="ARBA00022679"/>
    </source>
</evidence>
<dbReference type="InterPro" id="IPR043130">
    <property type="entry name" value="CDP-OH_PTrfase_TM_dom"/>
</dbReference>
<dbReference type="UniPathway" id="UPA00085"/>
<evidence type="ECO:0000256" key="5">
    <source>
        <dbReference type="ARBA" id="ARBA00022692"/>
    </source>
</evidence>
<evidence type="ECO:0000256" key="3">
    <source>
        <dbReference type="ARBA" id="ARBA00022516"/>
    </source>
</evidence>
<dbReference type="PIRSF" id="PIRSF000847">
    <property type="entry name" value="Phos_ph_gly_syn"/>
    <property type="match status" value="1"/>
</dbReference>
<dbReference type="PROSITE" id="PS00379">
    <property type="entry name" value="CDP_ALCOHOL_P_TRANSF"/>
    <property type="match status" value="1"/>
</dbReference>
<name>S2VXF5_9ACTN</name>